<evidence type="ECO:0000313" key="1">
    <source>
        <dbReference type="EMBL" id="VEL37566.1"/>
    </source>
</evidence>
<proteinExistence type="predicted"/>
<evidence type="ECO:0000313" key="2">
    <source>
        <dbReference type="Proteomes" id="UP000784294"/>
    </source>
</evidence>
<protein>
    <submittedName>
        <fullName evidence="1">Uncharacterized protein</fullName>
    </submittedName>
</protein>
<gene>
    <name evidence="1" type="ORF">PXEA_LOCUS31006</name>
</gene>
<name>A0A3S5AHY7_9PLAT</name>
<comment type="caution">
    <text evidence="1">The sequence shown here is derived from an EMBL/GenBank/DDBJ whole genome shotgun (WGS) entry which is preliminary data.</text>
</comment>
<dbReference type="EMBL" id="CAAALY010255386">
    <property type="protein sequence ID" value="VEL37566.1"/>
    <property type="molecule type" value="Genomic_DNA"/>
</dbReference>
<keyword evidence="2" id="KW-1185">Reference proteome</keyword>
<dbReference type="Proteomes" id="UP000784294">
    <property type="component" value="Unassembled WGS sequence"/>
</dbReference>
<reference evidence="1" key="1">
    <citation type="submission" date="2018-11" db="EMBL/GenBank/DDBJ databases">
        <authorList>
            <consortium name="Pathogen Informatics"/>
        </authorList>
    </citation>
    <scope>NUCLEOTIDE SEQUENCE</scope>
</reference>
<dbReference type="AlphaFoldDB" id="A0A3S5AHY7"/>
<organism evidence="1 2">
    <name type="scientific">Protopolystoma xenopodis</name>
    <dbReference type="NCBI Taxonomy" id="117903"/>
    <lineage>
        <taxon>Eukaryota</taxon>
        <taxon>Metazoa</taxon>
        <taxon>Spiralia</taxon>
        <taxon>Lophotrochozoa</taxon>
        <taxon>Platyhelminthes</taxon>
        <taxon>Monogenea</taxon>
        <taxon>Polyopisthocotylea</taxon>
        <taxon>Polystomatidea</taxon>
        <taxon>Polystomatidae</taxon>
        <taxon>Protopolystoma</taxon>
    </lineage>
</organism>
<sequence length="106" mass="11723">MDAAGAVFASCSPASGGHVPVCGEGTGGRVYHLTSPSLRLFRCVTRTRRMPSAMTRPSGCRLFCRWSRLRAHRPPRAWGPFHRPRLPCGLVCMESPEEVDESRQPD</sequence>
<accession>A0A3S5AHY7</accession>